<evidence type="ECO:0000313" key="10">
    <source>
        <dbReference type="Proteomes" id="UP000198984"/>
    </source>
</evidence>
<keyword evidence="4" id="KW-0560">Oxidoreductase</keyword>
<dbReference type="PRINTS" id="PR00372">
    <property type="entry name" value="FYWHYDRXLASE"/>
</dbReference>
<feature type="domain" description="Biopterin-dependent aromatic amino acid hydroxylase family profile" evidence="8">
    <location>
        <begin position="1"/>
        <end position="239"/>
    </location>
</feature>
<dbReference type="InterPro" id="IPR036329">
    <property type="entry name" value="Aro-AA_hydroxylase_C_sf"/>
</dbReference>
<keyword evidence="10" id="KW-1185">Reference proteome</keyword>
<protein>
    <submittedName>
        <fullName evidence="9">Phenylalanine 4-hydroxylase</fullName>
    </submittedName>
</protein>
<dbReference type="PROSITE" id="PS51410">
    <property type="entry name" value="BH4_AAA_HYDROXYL_2"/>
    <property type="match status" value="1"/>
</dbReference>
<evidence type="ECO:0000313" key="9">
    <source>
        <dbReference type="EMBL" id="SEN94326.1"/>
    </source>
</evidence>
<feature type="binding site" evidence="7">
    <location>
        <position position="112"/>
    </location>
    <ligand>
        <name>Fe cation</name>
        <dbReference type="ChEBI" id="CHEBI:24875"/>
    </ligand>
</feature>
<dbReference type="SUPFAM" id="SSF56534">
    <property type="entry name" value="Aromatic aminoacid monoxygenases, catalytic and oligomerization domains"/>
    <property type="match status" value="1"/>
</dbReference>
<name>A0A1H8KNZ6_9BACT</name>
<dbReference type="Proteomes" id="UP000198984">
    <property type="component" value="Unassembled WGS sequence"/>
</dbReference>
<evidence type="ECO:0000256" key="6">
    <source>
        <dbReference type="ARBA" id="ARBA00023033"/>
    </source>
</evidence>
<reference evidence="9 10" key="1">
    <citation type="submission" date="2016-10" db="EMBL/GenBank/DDBJ databases">
        <authorList>
            <person name="de Groot N.N."/>
        </authorList>
    </citation>
    <scope>NUCLEOTIDE SEQUENCE [LARGE SCALE GENOMIC DNA]</scope>
    <source>
        <strain evidence="9 10">DSM 21039</strain>
    </source>
</reference>
<dbReference type="InterPro" id="IPR001273">
    <property type="entry name" value="ArAA_hydroxylase"/>
</dbReference>
<accession>A0A1H8KNZ6</accession>
<evidence type="ECO:0000256" key="2">
    <source>
        <dbReference type="ARBA" id="ARBA00009712"/>
    </source>
</evidence>
<dbReference type="GO" id="GO:0009072">
    <property type="term" value="P:aromatic amino acid metabolic process"/>
    <property type="evidence" value="ECO:0007669"/>
    <property type="project" value="InterPro"/>
</dbReference>
<organism evidence="9 10">
    <name type="scientific">Chitinophaga rupis</name>
    <dbReference type="NCBI Taxonomy" id="573321"/>
    <lineage>
        <taxon>Bacteria</taxon>
        <taxon>Pseudomonadati</taxon>
        <taxon>Bacteroidota</taxon>
        <taxon>Chitinophagia</taxon>
        <taxon>Chitinophagales</taxon>
        <taxon>Chitinophagaceae</taxon>
        <taxon>Chitinophaga</taxon>
    </lineage>
</organism>
<comment type="similarity">
    <text evidence="2">Belongs to the biopterin-dependent aromatic amino acid hydroxylase family.</text>
</comment>
<dbReference type="PANTHER" id="PTHR11473:SF24">
    <property type="entry name" value="PHENYLALANINE-4-HYDROXYLASE"/>
    <property type="match status" value="1"/>
</dbReference>
<dbReference type="GO" id="GO:0005506">
    <property type="term" value="F:iron ion binding"/>
    <property type="evidence" value="ECO:0007669"/>
    <property type="project" value="InterPro"/>
</dbReference>
<keyword evidence="5 7" id="KW-0408">Iron</keyword>
<dbReference type="PANTHER" id="PTHR11473">
    <property type="entry name" value="AROMATIC AMINO ACID HYDROXYLASE"/>
    <property type="match status" value="1"/>
</dbReference>
<dbReference type="STRING" id="573321.SAMN04488505_1183"/>
<gene>
    <name evidence="9" type="ORF">SAMN04488505_1183</name>
</gene>
<feature type="binding site" evidence="7">
    <location>
        <position position="154"/>
    </location>
    <ligand>
        <name>Fe cation</name>
        <dbReference type="ChEBI" id="CHEBI:24875"/>
    </ligand>
</feature>
<dbReference type="InterPro" id="IPR019774">
    <property type="entry name" value="Aromatic-AA_hydroxylase_C"/>
</dbReference>
<dbReference type="Gene3D" id="1.10.800.10">
    <property type="entry name" value="Aromatic amino acid hydroxylase"/>
    <property type="match status" value="1"/>
</dbReference>
<dbReference type="EMBL" id="FOBB01000018">
    <property type="protein sequence ID" value="SEN94326.1"/>
    <property type="molecule type" value="Genomic_DNA"/>
</dbReference>
<dbReference type="AlphaFoldDB" id="A0A1H8KNZ6"/>
<sequence>MLQQNYSRADHATWAYLMGRADQYLGRVNKEYLDGWQQLQLPENRIPYFHELNDKLAPLTGWQYAAAPGIVSMEDFLIALSRKQFLSSVDIRPEDELDFCKLPDIFHDVFGHAALLANQPFCDFLEALGRLSVQYAGNGYVIQYLANIYWYTAEVGLVMEGNELKYYGGSIVSSISEINTVFSDHTVKHPFAVNKVGATSYDSYAVNDVYFVVPKLSALNDCLNDLELACANQLEAQRS</sequence>
<keyword evidence="3 7" id="KW-0479">Metal-binding</keyword>
<feature type="binding site" evidence="7">
    <location>
        <position position="107"/>
    </location>
    <ligand>
        <name>Fe cation</name>
        <dbReference type="ChEBI" id="CHEBI:24875"/>
    </ligand>
</feature>
<dbReference type="OrthoDB" id="9780502at2"/>
<dbReference type="Pfam" id="PF00351">
    <property type="entry name" value="Biopterin_H"/>
    <property type="match status" value="1"/>
</dbReference>
<dbReference type="RefSeq" id="WP_089921424.1">
    <property type="nucleotide sequence ID" value="NZ_FOBB01000018.1"/>
</dbReference>
<evidence type="ECO:0000259" key="8">
    <source>
        <dbReference type="PROSITE" id="PS51410"/>
    </source>
</evidence>
<proteinExistence type="inferred from homology"/>
<evidence type="ECO:0000256" key="1">
    <source>
        <dbReference type="ARBA" id="ARBA00001954"/>
    </source>
</evidence>
<evidence type="ECO:0000256" key="7">
    <source>
        <dbReference type="PIRSR" id="PIRSR601273-2"/>
    </source>
</evidence>
<keyword evidence="6" id="KW-0503">Monooxygenase</keyword>
<evidence type="ECO:0000256" key="4">
    <source>
        <dbReference type="ARBA" id="ARBA00023002"/>
    </source>
</evidence>
<evidence type="ECO:0000256" key="3">
    <source>
        <dbReference type="ARBA" id="ARBA00022723"/>
    </source>
</evidence>
<dbReference type="InterPro" id="IPR036951">
    <property type="entry name" value="ArAA_hydroxylase_sf"/>
</dbReference>
<comment type="cofactor">
    <cofactor evidence="1 7">
        <name>Fe(2+)</name>
        <dbReference type="ChEBI" id="CHEBI:29033"/>
    </cofactor>
</comment>
<evidence type="ECO:0000256" key="5">
    <source>
        <dbReference type="ARBA" id="ARBA00023004"/>
    </source>
</evidence>
<dbReference type="GO" id="GO:0016714">
    <property type="term" value="F:oxidoreductase activity, acting on paired donors, with incorporation or reduction of molecular oxygen, reduced pteridine as one donor, and incorporation of one atom of oxygen"/>
    <property type="evidence" value="ECO:0007669"/>
    <property type="project" value="InterPro"/>
</dbReference>